<feature type="active site" evidence="3">
    <location>
        <position position="131"/>
    </location>
</feature>
<dbReference type="Proteomes" id="UP001154078">
    <property type="component" value="Chromosome 4"/>
</dbReference>
<accession>A0A9P0B5L1</accession>
<name>A0A9P0B5L1_BRAAE</name>
<dbReference type="InterPro" id="IPR018188">
    <property type="entry name" value="RNase_T2_His_AS_1"/>
</dbReference>
<evidence type="ECO:0000313" key="6">
    <source>
        <dbReference type="EMBL" id="CAH0555660.1"/>
    </source>
</evidence>
<dbReference type="EMBL" id="OV121135">
    <property type="protein sequence ID" value="CAH0555660.1"/>
    <property type="molecule type" value="Genomic_DNA"/>
</dbReference>
<dbReference type="PANTHER" id="PTHR11240">
    <property type="entry name" value="RIBONUCLEASE T2"/>
    <property type="match status" value="1"/>
</dbReference>
<dbReference type="PROSITE" id="PS00531">
    <property type="entry name" value="RNASE_T2_2"/>
    <property type="match status" value="1"/>
</dbReference>
<evidence type="ECO:0000256" key="5">
    <source>
        <dbReference type="SAM" id="SignalP"/>
    </source>
</evidence>
<reference evidence="6" key="1">
    <citation type="submission" date="2021-12" db="EMBL/GenBank/DDBJ databases">
        <authorList>
            <person name="King R."/>
        </authorList>
    </citation>
    <scope>NUCLEOTIDE SEQUENCE</scope>
</reference>
<dbReference type="GO" id="GO:0005576">
    <property type="term" value="C:extracellular region"/>
    <property type="evidence" value="ECO:0007669"/>
    <property type="project" value="TreeGrafter"/>
</dbReference>
<dbReference type="OrthoDB" id="435754at2759"/>
<evidence type="ECO:0000256" key="3">
    <source>
        <dbReference type="PIRSR" id="PIRSR633697-1"/>
    </source>
</evidence>
<organism evidence="6 7">
    <name type="scientific">Brassicogethes aeneus</name>
    <name type="common">Rape pollen beetle</name>
    <name type="synonym">Meligethes aeneus</name>
    <dbReference type="NCBI Taxonomy" id="1431903"/>
    <lineage>
        <taxon>Eukaryota</taxon>
        <taxon>Metazoa</taxon>
        <taxon>Ecdysozoa</taxon>
        <taxon>Arthropoda</taxon>
        <taxon>Hexapoda</taxon>
        <taxon>Insecta</taxon>
        <taxon>Pterygota</taxon>
        <taxon>Neoptera</taxon>
        <taxon>Endopterygota</taxon>
        <taxon>Coleoptera</taxon>
        <taxon>Polyphaga</taxon>
        <taxon>Cucujiformia</taxon>
        <taxon>Nitidulidae</taxon>
        <taxon>Meligethinae</taxon>
        <taxon>Brassicogethes</taxon>
    </lineage>
</organism>
<dbReference type="GO" id="GO:0006401">
    <property type="term" value="P:RNA catabolic process"/>
    <property type="evidence" value="ECO:0007669"/>
    <property type="project" value="TreeGrafter"/>
</dbReference>
<feature type="active site" evidence="3">
    <location>
        <position position="77"/>
    </location>
</feature>
<feature type="chain" id="PRO_5040109507" evidence="5">
    <location>
        <begin position="22"/>
        <end position="241"/>
    </location>
</feature>
<sequence>MAFRNSLAICLLLAVLGSISAGPLSARNPAAMAMLESIMKKSKWDSFVFSQEWPATVCSSSSRKCYFPENRNTWTVHGLWPSKSDGTYGPSNCETDAEFSEATLAPILDDLEKQWTDVFGESDEYSFWKHEWSKHGTCAAQLEALDSALKYFEKGLELNTNYNLTSIFLDSNIVPGNSYSLKQYTKAVESVTGAKSTVRCASKGSARVQEIRICFDKKFNVIDCFEDSNCHTKSINYEDNN</sequence>
<comment type="similarity">
    <text evidence="1 4">Belongs to the RNase T2 family.</text>
</comment>
<gene>
    <name evidence="6" type="ORF">MELIAE_LOCUS6969</name>
</gene>
<feature type="signal peptide" evidence="5">
    <location>
        <begin position="1"/>
        <end position="21"/>
    </location>
</feature>
<keyword evidence="2" id="KW-1015">Disulfide bond</keyword>
<proteinExistence type="inferred from homology"/>
<dbReference type="PROSITE" id="PS00530">
    <property type="entry name" value="RNASE_T2_1"/>
    <property type="match status" value="1"/>
</dbReference>
<dbReference type="InterPro" id="IPR001568">
    <property type="entry name" value="RNase_T2-like"/>
</dbReference>
<evidence type="ECO:0000256" key="2">
    <source>
        <dbReference type="ARBA" id="ARBA00023157"/>
    </source>
</evidence>
<dbReference type="Gene3D" id="3.90.730.10">
    <property type="entry name" value="Ribonuclease T2-like"/>
    <property type="match status" value="1"/>
</dbReference>
<keyword evidence="5" id="KW-0732">Signal</keyword>
<feature type="active site" evidence="3">
    <location>
        <position position="135"/>
    </location>
</feature>
<dbReference type="AlphaFoldDB" id="A0A9P0B5L1"/>
<keyword evidence="7" id="KW-1185">Reference proteome</keyword>
<dbReference type="InterPro" id="IPR036430">
    <property type="entry name" value="RNase_T2-like_sf"/>
</dbReference>
<evidence type="ECO:0000256" key="4">
    <source>
        <dbReference type="RuleBase" id="RU004328"/>
    </source>
</evidence>
<protein>
    <submittedName>
        <fullName evidence="6">Uncharacterized protein</fullName>
    </submittedName>
</protein>
<dbReference type="InterPro" id="IPR033130">
    <property type="entry name" value="RNase_T2_His_AS_2"/>
</dbReference>
<dbReference type="SUPFAM" id="SSF55895">
    <property type="entry name" value="Ribonuclease Rh-like"/>
    <property type="match status" value="1"/>
</dbReference>
<evidence type="ECO:0000256" key="1">
    <source>
        <dbReference type="ARBA" id="ARBA00007469"/>
    </source>
</evidence>
<evidence type="ECO:0000313" key="7">
    <source>
        <dbReference type="Proteomes" id="UP001154078"/>
    </source>
</evidence>
<dbReference type="GO" id="GO:0003723">
    <property type="term" value="F:RNA binding"/>
    <property type="evidence" value="ECO:0007669"/>
    <property type="project" value="InterPro"/>
</dbReference>
<dbReference type="CDD" id="cd01061">
    <property type="entry name" value="RNase_T2_euk"/>
    <property type="match status" value="1"/>
</dbReference>
<dbReference type="InterPro" id="IPR033697">
    <property type="entry name" value="Ribonuclease_T2_eukaryotic"/>
</dbReference>
<dbReference type="GO" id="GO:0033897">
    <property type="term" value="F:ribonuclease T2 activity"/>
    <property type="evidence" value="ECO:0007669"/>
    <property type="project" value="InterPro"/>
</dbReference>
<dbReference type="Pfam" id="PF00445">
    <property type="entry name" value="Ribonuclease_T2"/>
    <property type="match status" value="1"/>
</dbReference>
<dbReference type="PANTHER" id="PTHR11240:SF22">
    <property type="entry name" value="RIBONUCLEASE T2"/>
    <property type="match status" value="1"/>
</dbReference>